<dbReference type="eggNOG" id="COG1475">
    <property type="taxonomic scope" value="Bacteria"/>
</dbReference>
<proteinExistence type="predicted"/>
<dbReference type="EMBL" id="CP001349">
    <property type="protein sequence ID" value="ACL61733.1"/>
    <property type="molecule type" value="Genomic_DNA"/>
</dbReference>
<evidence type="ECO:0000313" key="2">
    <source>
        <dbReference type="Proteomes" id="UP000008207"/>
    </source>
</evidence>
<dbReference type="RefSeq" id="WP_015933296.1">
    <property type="nucleotide sequence ID" value="NC_011894.1"/>
</dbReference>
<dbReference type="AlphaFoldDB" id="B8IIT8"/>
<keyword evidence="2" id="KW-1185">Reference proteome</keyword>
<protein>
    <submittedName>
        <fullName evidence="1">ParB domain protein nuclease</fullName>
    </submittedName>
</protein>
<dbReference type="KEGG" id="mno:Mnod_6991"/>
<evidence type="ECO:0000313" key="1">
    <source>
        <dbReference type="EMBL" id="ACL61733.1"/>
    </source>
</evidence>
<gene>
    <name evidence="1" type="ordered locus">Mnod_6991</name>
</gene>
<dbReference type="CDD" id="cd16403">
    <property type="entry name" value="ParB_N_like_MT"/>
    <property type="match status" value="1"/>
</dbReference>
<dbReference type="Proteomes" id="UP000008207">
    <property type="component" value="Chromosome"/>
</dbReference>
<dbReference type="Gene3D" id="3.90.1530.10">
    <property type="entry name" value="Conserved hypothetical protein from pyrococcus furiosus pfu- 392566-001, ParB domain"/>
    <property type="match status" value="1"/>
</dbReference>
<dbReference type="InterPro" id="IPR036086">
    <property type="entry name" value="ParB/Sulfiredoxin_sf"/>
</dbReference>
<dbReference type="STRING" id="460265.Mnod_6991"/>
<organism evidence="1 2">
    <name type="scientific">Methylobacterium nodulans (strain LMG 21967 / CNCM I-2342 / ORS 2060)</name>
    <dbReference type="NCBI Taxonomy" id="460265"/>
    <lineage>
        <taxon>Bacteria</taxon>
        <taxon>Pseudomonadati</taxon>
        <taxon>Pseudomonadota</taxon>
        <taxon>Alphaproteobacteria</taxon>
        <taxon>Hyphomicrobiales</taxon>
        <taxon>Methylobacteriaceae</taxon>
        <taxon>Methylobacterium</taxon>
    </lineage>
</organism>
<reference evidence="1 2" key="1">
    <citation type="submission" date="2009-01" db="EMBL/GenBank/DDBJ databases">
        <title>Complete sequence of chromosome of Methylobacterium nodulans ORS 2060.</title>
        <authorList>
            <consortium name="US DOE Joint Genome Institute"/>
            <person name="Lucas S."/>
            <person name="Copeland A."/>
            <person name="Lapidus A."/>
            <person name="Glavina del Rio T."/>
            <person name="Dalin E."/>
            <person name="Tice H."/>
            <person name="Bruce D."/>
            <person name="Goodwin L."/>
            <person name="Pitluck S."/>
            <person name="Sims D."/>
            <person name="Brettin T."/>
            <person name="Detter J.C."/>
            <person name="Han C."/>
            <person name="Larimer F."/>
            <person name="Land M."/>
            <person name="Hauser L."/>
            <person name="Kyrpides N."/>
            <person name="Ivanova N."/>
            <person name="Marx C.J."/>
            <person name="Richardson P."/>
        </authorList>
    </citation>
    <scope>NUCLEOTIDE SEQUENCE [LARGE SCALE GENOMIC DNA]</scope>
    <source>
        <strain evidence="2">LMG 21967 / CNCM I-2342 / ORS 2060</strain>
    </source>
</reference>
<dbReference type="OrthoDB" id="7806498at2"/>
<accession>B8IIT8</accession>
<name>B8IIT8_METNO</name>
<dbReference type="HOGENOM" id="CLU_099062_2_0_5"/>
<sequence>MKEQAAPRITLRALDSLKAYERNARRHSREQIEQLKSSIENFGWTNPILADANGIVAGHARSIAARELYAAGASLKFANGAPIPEGKVPVVDCTGWSDAQRRAYILADNQLSLNATWDDDLLRVEFKALQDEGFDTALTGFTAEAIGDLFTADNPPAAFGSFDEDVETEHKCPKCGYQWSGKVA</sequence>
<dbReference type="SUPFAM" id="SSF110849">
    <property type="entry name" value="ParB/Sulfiredoxin"/>
    <property type="match status" value="1"/>
</dbReference>